<name>A0A0G3BHM8_9BURK</name>
<dbReference type="EMBL" id="CP011371">
    <property type="protein sequence ID" value="AKJ28842.1"/>
    <property type="molecule type" value="Genomic_DNA"/>
</dbReference>
<dbReference type="InterPro" id="IPR014859">
    <property type="entry name" value="Phage_TAC_4"/>
</dbReference>
<dbReference type="RefSeq" id="WP_047194618.1">
    <property type="nucleotide sequence ID" value="NZ_CP011371.1"/>
</dbReference>
<dbReference type="Proteomes" id="UP000035352">
    <property type="component" value="Chromosome"/>
</dbReference>
<organism evidence="1 2">
    <name type="scientific">Caldimonas brevitalea</name>
    <dbReference type="NCBI Taxonomy" id="413882"/>
    <lineage>
        <taxon>Bacteria</taxon>
        <taxon>Pseudomonadati</taxon>
        <taxon>Pseudomonadota</taxon>
        <taxon>Betaproteobacteria</taxon>
        <taxon>Burkholderiales</taxon>
        <taxon>Sphaerotilaceae</taxon>
        <taxon>Caldimonas</taxon>
    </lineage>
</organism>
<dbReference type="STRING" id="413882.AAW51_2151"/>
<accession>A0A0G3BHM8</accession>
<dbReference type="Pfam" id="PF08748">
    <property type="entry name" value="Phage_TAC_4"/>
    <property type="match status" value="1"/>
</dbReference>
<dbReference type="AlphaFoldDB" id="A0A0G3BHM8"/>
<gene>
    <name evidence="1" type="ORF">AAW51_2151</name>
</gene>
<proteinExistence type="predicted"/>
<dbReference type="OrthoDB" id="8686982at2"/>
<reference evidence="1 2" key="1">
    <citation type="submission" date="2015-05" db="EMBL/GenBank/DDBJ databases">
        <authorList>
            <person name="Tang B."/>
            <person name="Yu Y."/>
        </authorList>
    </citation>
    <scope>NUCLEOTIDE SEQUENCE [LARGE SCALE GENOMIC DNA]</scope>
    <source>
        <strain evidence="1 2">DSM 7029</strain>
    </source>
</reference>
<evidence type="ECO:0008006" key="3">
    <source>
        <dbReference type="Google" id="ProtNLM"/>
    </source>
</evidence>
<sequence>MLKLKANPTFKAKVEIPIPGGEKVAVEFEFKHMPRSEFEGWLNERRAQIEEGIKPNQDVDTIMKVACGWSGVDGDFTRDNVALFLDQYHAASRCIGEAYGRELMQLRLGN</sequence>
<evidence type="ECO:0000313" key="1">
    <source>
        <dbReference type="EMBL" id="AKJ28842.1"/>
    </source>
</evidence>
<protein>
    <recommendedName>
        <fullName evidence="3">Phage protein</fullName>
    </recommendedName>
</protein>
<keyword evidence="2" id="KW-1185">Reference proteome</keyword>
<evidence type="ECO:0000313" key="2">
    <source>
        <dbReference type="Proteomes" id="UP000035352"/>
    </source>
</evidence>
<dbReference type="KEGG" id="pbh:AAW51_2151"/>